<name>A0A173LLK9_9ACTN</name>
<dbReference type="CDD" id="cd09859">
    <property type="entry name" value="PIN_53EXO"/>
    <property type="match status" value="1"/>
</dbReference>
<evidence type="ECO:0000256" key="5">
    <source>
        <dbReference type="ARBA" id="ARBA00049957"/>
    </source>
</evidence>
<dbReference type="GO" id="GO:0003677">
    <property type="term" value="F:DNA binding"/>
    <property type="evidence" value="ECO:0007669"/>
    <property type="project" value="UniProtKB-KW"/>
</dbReference>
<dbReference type="InterPro" id="IPR020045">
    <property type="entry name" value="DNA_polI_H3TH"/>
</dbReference>
<dbReference type="InterPro" id="IPR008918">
    <property type="entry name" value="HhH2"/>
</dbReference>
<dbReference type="Gene3D" id="3.40.50.1010">
    <property type="entry name" value="5'-nuclease"/>
    <property type="match status" value="1"/>
</dbReference>
<dbReference type="PANTHER" id="PTHR42646">
    <property type="entry name" value="FLAP ENDONUCLEASE XNI"/>
    <property type="match status" value="1"/>
</dbReference>
<dbReference type="KEGG" id="dtm:BJL86_1621"/>
<dbReference type="InterPro" id="IPR036279">
    <property type="entry name" value="5-3_exonuclease_C_sf"/>
</dbReference>
<keyword evidence="1" id="KW-0540">Nuclease</keyword>
<evidence type="ECO:0000259" key="7">
    <source>
        <dbReference type="SMART" id="SM00475"/>
    </source>
</evidence>
<comment type="function">
    <text evidence="5">5'-3' exonuclease acting preferentially on double-stranded DNA.</text>
</comment>
<reference evidence="8 9" key="1">
    <citation type="submission" date="2016-06" db="EMBL/GenBank/DDBJ databases">
        <title>Complete genome sequence of a saline-alkali tolerant type strain Dietzia timorensis ID05-A0528T.</title>
        <authorList>
            <person name="Wu X."/>
        </authorList>
    </citation>
    <scope>NUCLEOTIDE SEQUENCE [LARGE SCALE GENOMIC DNA]</scope>
    <source>
        <strain evidence="8 9">ID05-A0528</strain>
    </source>
</reference>
<evidence type="ECO:0000256" key="1">
    <source>
        <dbReference type="ARBA" id="ARBA00022722"/>
    </source>
</evidence>
<dbReference type="GO" id="GO:0008409">
    <property type="term" value="F:5'-3' exonuclease activity"/>
    <property type="evidence" value="ECO:0007669"/>
    <property type="project" value="InterPro"/>
</dbReference>
<dbReference type="GO" id="GO:0017108">
    <property type="term" value="F:5'-flap endonuclease activity"/>
    <property type="evidence" value="ECO:0007669"/>
    <property type="project" value="InterPro"/>
</dbReference>
<keyword evidence="4" id="KW-0238">DNA-binding</keyword>
<sequence length="313" mass="33764">MSTPHRTSLLALDTAGIYFRAFHAIPDKITDSEGRPMNAVRGFCDMTAEFLREYSPEGLIAARDENWRPNWRVALVPEYKAARVAESGGEDAPEALHYQVPIIWELLQALGVCTAHIPDGEADDVLAALPFSGESEGNTVIVTGDRDLLQIAREDRKVLYIGAGMRKRVLYGPADVGERVGFPEGTDPRRYADYAVLVGDPSDGLPGVSGIGAKSAATLVATHGDIEGILAAAEDESVKMPARQRENLLASADYVRAARRIVALGESPHAPECDGARSGALGATEPAVLDELIARTGQERAIRNLERRLAELR</sequence>
<dbReference type="SUPFAM" id="SSF88723">
    <property type="entry name" value="PIN domain-like"/>
    <property type="match status" value="1"/>
</dbReference>
<evidence type="ECO:0000256" key="2">
    <source>
        <dbReference type="ARBA" id="ARBA00022801"/>
    </source>
</evidence>
<dbReference type="EMBL" id="CP015961">
    <property type="protein sequence ID" value="ANI92398.1"/>
    <property type="molecule type" value="Genomic_DNA"/>
</dbReference>
<evidence type="ECO:0000313" key="9">
    <source>
        <dbReference type="Proteomes" id="UP000186104"/>
    </source>
</evidence>
<organism evidence="8 9">
    <name type="scientific">Dietzia timorensis</name>
    <dbReference type="NCBI Taxonomy" id="499555"/>
    <lineage>
        <taxon>Bacteria</taxon>
        <taxon>Bacillati</taxon>
        <taxon>Actinomycetota</taxon>
        <taxon>Actinomycetes</taxon>
        <taxon>Mycobacteriales</taxon>
        <taxon>Dietziaceae</taxon>
        <taxon>Dietzia</taxon>
    </lineage>
</organism>
<dbReference type="SMART" id="SM00475">
    <property type="entry name" value="53EXOc"/>
    <property type="match status" value="1"/>
</dbReference>
<proteinExistence type="predicted"/>
<keyword evidence="3 8" id="KW-0269">Exonuclease</keyword>
<protein>
    <recommendedName>
        <fullName evidence="6">5'-3' exonuclease</fullName>
    </recommendedName>
</protein>
<dbReference type="SUPFAM" id="SSF47807">
    <property type="entry name" value="5' to 3' exonuclease, C-terminal subdomain"/>
    <property type="match status" value="1"/>
</dbReference>
<dbReference type="InterPro" id="IPR029060">
    <property type="entry name" value="PIN-like_dom_sf"/>
</dbReference>
<gene>
    <name evidence="8" type="ORF">BJL86_1621</name>
</gene>
<dbReference type="Pfam" id="PF01367">
    <property type="entry name" value="5_3_exonuc"/>
    <property type="match status" value="1"/>
</dbReference>
<dbReference type="Pfam" id="PF02739">
    <property type="entry name" value="5_3_exonuc_N"/>
    <property type="match status" value="1"/>
</dbReference>
<dbReference type="GO" id="GO:0033567">
    <property type="term" value="P:DNA replication, Okazaki fragment processing"/>
    <property type="evidence" value="ECO:0007669"/>
    <property type="project" value="InterPro"/>
</dbReference>
<accession>A0A173LLK9</accession>
<evidence type="ECO:0000313" key="8">
    <source>
        <dbReference type="EMBL" id="ANI92398.1"/>
    </source>
</evidence>
<dbReference type="PANTHER" id="PTHR42646:SF2">
    <property type="entry name" value="5'-3' EXONUCLEASE FAMILY PROTEIN"/>
    <property type="match status" value="1"/>
</dbReference>
<evidence type="ECO:0000256" key="3">
    <source>
        <dbReference type="ARBA" id="ARBA00022839"/>
    </source>
</evidence>
<dbReference type="CDD" id="cd09898">
    <property type="entry name" value="H3TH_53EXO"/>
    <property type="match status" value="1"/>
</dbReference>
<dbReference type="AlphaFoldDB" id="A0A173LLK9"/>
<dbReference type="SMART" id="SM00279">
    <property type="entry name" value="HhH2"/>
    <property type="match status" value="1"/>
</dbReference>
<dbReference type="Proteomes" id="UP000186104">
    <property type="component" value="Chromosome"/>
</dbReference>
<keyword evidence="2" id="KW-0378">Hydrolase</keyword>
<dbReference type="InterPro" id="IPR038969">
    <property type="entry name" value="FEN"/>
</dbReference>
<keyword evidence="9" id="KW-1185">Reference proteome</keyword>
<dbReference type="InterPro" id="IPR020046">
    <property type="entry name" value="5-3_exonucl_a-hlix_arch_N"/>
</dbReference>
<evidence type="ECO:0000256" key="6">
    <source>
        <dbReference type="ARBA" id="ARBA00050026"/>
    </source>
</evidence>
<dbReference type="Gene3D" id="1.10.150.20">
    <property type="entry name" value="5' to 3' exonuclease, C-terminal subdomain"/>
    <property type="match status" value="1"/>
</dbReference>
<dbReference type="STRING" id="499555.BJL86_1621"/>
<feature type="domain" description="5'-3' exonuclease" evidence="7">
    <location>
        <begin position="5"/>
        <end position="279"/>
    </location>
</feature>
<dbReference type="InterPro" id="IPR002421">
    <property type="entry name" value="5-3_exonuclease"/>
</dbReference>
<evidence type="ECO:0000256" key="4">
    <source>
        <dbReference type="ARBA" id="ARBA00023125"/>
    </source>
</evidence>
<dbReference type="OrthoDB" id="9806424at2"/>
<dbReference type="RefSeq" id="WP_067471206.1">
    <property type="nucleotide sequence ID" value="NZ_CP015961.1"/>
</dbReference>